<evidence type="ECO:0000313" key="1">
    <source>
        <dbReference type="EMBL" id="PBK79009.1"/>
    </source>
</evidence>
<dbReference type="Gene3D" id="3.60.130.30">
    <property type="match status" value="1"/>
</dbReference>
<name>A0A2H3C7H2_ARMGA</name>
<evidence type="ECO:0000313" key="2">
    <source>
        <dbReference type="Proteomes" id="UP000217790"/>
    </source>
</evidence>
<dbReference type="AlphaFoldDB" id="A0A2H3C7H2"/>
<dbReference type="EMBL" id="KZ293869">
    <property type="protein sequence ID" value="PBK79009.1"/>
    <property type="molecule type" value="Genomic_DNA"/>
</dbReference>
<organism evidence="1 2">
    <name type="scientific">Armillaria gallica</name>
    <name type="common">Bulbous honey fungus</name>
    <name type="synonym">Armillaria bulbosa</name>
    <dbReference type="NCBI Taxonomy" id="47427"/>
    <lineage>
        <taxon>Eukaryota</taxon>
        <taxon>Fungi</taxon>
        <taxon>Dikarya</taxon>
        <taxon>Basidiomycota</taxon>
        <taxon>Agaricomycotina</taxon>
        <taxon>Agaricomycetes</taxon>
        <taxon>Agaricomycetidae</taxon>
        <taxon>Agaricales</taxon>
        <taxon>Marasmiineae</taxon>
        <taxon>Physalacriaceae</taxon>
        <taxon>Armillaria</taxon>
    </lineage>
</organism>
<keyword evidence="2" id="KW-1185">Reference proteome</keyword>
<accession>A0A2H3C7H2</accession>
<gene>
    <name evidence="1" type="ORF">ARMGADRAFT_951491</name>
</gene>
<dbReference type="OrthoDB" id="3253621at2759"/>
<proteinExistence type="predicted"/>
<reference evidence="2" key="1">
    <citation type="journal article" date="2017" name="Nat. Ecol. Evol.">
        <title>Genome expansion and lineage-specific genetic innovations in the forest pathogenic fungi Armillaria.</title>
        <authorList>
            <person name="Sipos G."/>
            <person name="Prasanna A.N."/>
            <person name="Walter M.C."/>
            <person name="O'Connor E."/>
            <person name="Balint B."/>
            <person name="Krizsan K."/>
            <person name="Kiss B."/>
            <person name="Hess J."/>
            <person name="Varga T."/>
            <person name="Slot J."/>
            <person name="Riley R."/>
            <person name="Boka B."/>
            <person name="Rigling D."/>
            <person name="Barry K."/>
            <person name="Lee J."/>
            <person name="Mihaltcheva S."/>
            <person name="LaButti K."/>
            <person name="Lipzen A."/>
            <person name="Waldron R."/>
            <person name="Moloney N.M."/>
            <person name="Sperisen C."/>
            <person name="Kredics L."/>
            <person name="Vagvoelgyi C."/>
            <person name="Patrignani A."/>
            <person name="Fitzpatrick D."/>
            <person name="Nagy I."/>
            <person name="Doyle S."/>
            <person name="Anderson J.B."/>
            <person name="Grigoriev I.V."/>
            <person name="Gueldener U."/>
            <person name="Muensterkoetter M."/>
            <person name="Nagy L.G."/>
        </authorList>
    </citation>
    <scope>NUCLEOTIDE SEQUENCE [LARGE SCALE GENOMIC DNA]</scope>
    <source>
        <strain evidence="2">Ar21-2</strain>
    </source>
</reference>
<dbReference type="InParanoid" id="A0A2H3C7H2"/>
<dbReference type="OMA" id="TESELCK"/>
<protein>
    <recommendedName>
        <fullName evidence="3">2OGFeDO JBP1/TET oxygenase domain-containing protein</fullName>
    </recommendedName>
</protein>
<evidence type="ECO:0008006" key="3">
    <source>
        <dbReference type="Google" id="ProtNLM"/>
    </source>
</evidence>
<dbReference type="Proteomes" id="UP000217790">
    <property type="component" value="Unassembled WGS sequence"/>
</dbReference>
<sequence length="286" mass="32520">MLQPRTPRPIVDGNGVIFAVLAGRPDDPTYVEACDSMYESMKKESEAAGIKTKAKTSHRRGLFSAFSYGLSYGKGQPQPSMLKIDELYVNFIQRLVNLPSVQRIATYASTAFSLWSPRLFRYYEDRLNRLHERLGTTRPFPRSIFPCATFNFGGNVWTYKHKDVMNCPFGWCAIIALGRFNPSLGAHLILWELKMVIEFPHAATVFIPSATITHSNTVPALGDERVSFTQFCAGGLLRWVDNGFRTESELCKQDYEAYQQMQAEKDRRWEQGLGLYSTVEELLCMV</sequence>